<dbReference type="Pfam" id="PF14279">
    <property type="entry name" value="HNH_5"/>
    <property type="match status" value="1"/>
</dbReference>
<dbReference type="Gene3D" id="1.10.30.50">
    <property type="match status" value="1"/>
</dbReference>
<sequence>MSLVLITDSAGTPKDWVNYEIAACYYARDKVLWEHGDVLKTFSGGYNLHGEQSHIEISSIIGVSGPIFGHAFYMRETIFADRYTLYARDRYTCAYCGNCLEGKTLTIDHVHPKSRGGKNTWVNCVAACKPCNLRKRARTPEEAKMPLLYVPYAPNQFEKMILKNRKILADQMNFLITKVPKHSRVLMQ</sequence>
<dbReference type="InterPro" id="IPR003615">
    <property type="entry name" value="HNH_nuc"/>
</dbReference>
<dbReference type="InterPro" id="IPR029471">
    <property type="entry name" value="HNH_5"/>
</dbReference>
<accession>A0A6J5KVE1</accession>
<dbReference type="EMBL" id="LR796178">
    <property type="protein sequence ID" value="CAB4124160.1"/>
    <property type="molecule type" value="Genomic_DNA"/>
</dbReference>
<proteinExistence type="predicted"/>
<protein>
    <submittedName>
        <fullName evidence="2">HNHc domain containing protein</fullName>
    </submittedName>
</protein>
<reference evidence="2" key="1">
    <citation type="submission" date="2020-04" db="EMBL/GenBank/DDBJ databases">
        <authorList>
            <person name="Chiriac C."/>
            <person name="Salcher M."/>
            <person name="Ghai R."/>
            <person name="Kavagutti S V."/>
        </authorList>
    </citation>
    <scope>NUCLEOTIDE SEQUENCE</scope>
</reference>
<dbReference type="PANTHER" id="PTHR33877">
    <property type="entry name" value="SLL1193 PROTEIN"/>
    <property type="match status" value="1"/>
</dbReference>
<dbReference type="CDD" id="cd00085">
    <property type="entry name" value="HNHc"/>
    <property type="match status" value="1"/>
</dbReference>
<evidence type="ECO:0000259" key="1">
    <source>
        <dbReference type="SMART" id="SM00507"/>
    </source>
</evidence>
<dbReference type="InterPro" id="IPR052892">
    <property type="entry name" value="NA-targeting_endonuclease"/>
</dbReference>
<evidence type="ECO:0000313" key="2">
    <source>
        <dbReference type="EMBL" id="CAB4124160.1"/>
    </source>
</evidence>
<name>A0A6J5KVE1_9CAUD</name>
<gene>
    <name evidence="2" type="ORF">UFOVP49_37</name>
</gene>
<dbReference type="PANTHER" id="PTHR33877:SF2">
    <property type="entry name" value="OS07G0170200 PROTEIN"/>
    <property type="match status" value="1"/>
</dbReference>
<dbReference type="SMART" id="SM00507">
    <property type="entry name" value="HNHc"/>
    <property type="match status" value="1"/>
</dbReference>
<feature type="domain" description="HNH nuclease" evidence="1">
    <location>
        <begin position="82"/>
        <end position="133"/>
    </location>
</feature>
<organism evidence="2">
    <name type="scientific">uncultured Caudovirales phage</name>
    <dbReference type="NCBI Taxonomy" id="2100421"/>
    <lineage>
        <taxon>Viruses</taxon>
        <taxon>Duplodnaviria</taxon>
        <taxon>Heunggongvirae</taxon>
        <taxon>Uroviricota</taxon>
        <taxon>Caudoviricetes</taxon>
        <taxon>Peduoviridae</taxon>
        <taxon>Maltschvirus</taxon>
        <taxon>Maltschvirus maltsch</taxon>
    </lineage>
</organism>